<protein>
    <submittedName>
        <fullName evidence="1">Uncharacterized protein</fullName>
    </submittedName>
</protein>
<evidence type="ECO:0000313" key="2">
    <source>
        <dbReference type="Proteomes" id="UP001152795"/>
    </source>
</evidence>
<dbReference type="AlphaFoldDB" id="A0A6S7LJC1"/>
<organism evidence="1 2">
    <name type="scientific">Paramuricea clavata</name>
    <name type="common">Red gorgonian</name>
    <name type="synonym">Violescent sea-whip</name>
    <dbReference type="NCBI Taxonomy" id="317549"/>
    <lineage>
        <taxon>Eukaryota</taxon>
        <taxon>Metazoa</taxon>
        <taxon>Cnidaria</taxon>
        <taxon>Anthozoa</taxon>
        <taxon>Octocorallia</taxon>
        <taxon>Malacalcyonacea</taxon>
        <taxon>Plexauridae</taxon>
        <taxon>Paramuricea</taxon>
    </lineage>
</organism>
<dbReference type="Proteomes" id="UP001152795">
    <property type="component" value="Unassembled WGS sequence"/>
</dbReference>
<proteinExistence type="predicted"/>
<sequence length="188" mass="21570">RATWGTIQAECPELRRTRARLLQGTSPSKKLTNVTDVKRYLLVATITKDGLLVVKRNEPLVPSRECIIVPRQVLEGLLTALHIRLSHPSSHQLKVVVKRYLYALDVDKVVNRVSEGCHHYAALRRLLPLRRITKCPNSTYRTVVLLSTKYCWCSICCRYRQTFQTTDPGIARVCNLTHSYNCSRKRTP</sequence>
<comment type="caution">
    <text evidence="1">The sequence shown here is derived from an EMBL/GenBank/DDBJ whole genome shotgun (WGS) entry which is preliminary data.</text>
</comment>
<evidence type="ECO:0000313" key="1">
    <source>
        <dbReference type="EMBL" id="CAB4037292.1"/>
    </source>
</evidence>
<accession>A0A6S7LJC1</accession>
<name>A0A6S7LJC1_PARCT</name>
<dbReference type="EMBL" id="CACRXK020022916">
    <property type="protein sequence ID" value="CAB4037292.1"/>
    <property type="molecule type" value="Genomic_DNA"/>
</dbReference>
<keyword evidence="2" id="KW-1185">Reference proteome</keyword>
<reference evidence="1" key="1">
    <citation type="submission" date="2020-04" db="EMBL/GenBank/DDBJ databases">
        <authorList>
            <person name="Alioto T."/>
            <person name="Alioto T."/>
            <person name="Gomez Garrido J."/>
        </authorList>
    </citation>
    <scope>NUCLEOTIDE SEQUENCE</scope>
    <source>
        <strain evidence="1">A484AB</strain>
    </source>
</reference>
<feature type="non-terminal residue" evidence="1">
    <location>
        <position position="1"/>
    </location>
</feature>
<gene>
    <name evidence="1" type="ORF">PACLA_8A068611</name>
</gene>